<evidence type="ECO:0000256" key="3">
    <source>
        <dbReference type="ARBA" id="ARBA00022475"/>
    </source>
</evidence>
<evidence type="ECO:0000256" key="5">
    <source>
        <dbReference type="ARBA" id="ARBA00022692"/>
    </source>
</evidence>
<comment type="similarity">
    <text evidence="2 9">Belongs to the CN hydrolase family. Apolipoprotein N-acyltransferase subfamily.</text>
</comment>
<dbReference type="Gene3D" id="3.60.110.10">
    <property type="entry name" value="Carbon-nitrogen hydrolase"/>
    <property type="match status" value="1"/>
</dbReference>
<dbReference type="HAMAP" id="MF_01148">
    <property type="entry name" value="Lnt"/>
    <property type="match status" value="1"/>
</dbReference>
<dbReference type="AlphaFoldDB" id="A0A317PK44"/>
<organism evidence="11 12">
    <name type="scientific">Hoeflea marina</name>
    <dbReference type="NCBI Taxonomy" id="274592"/>
    <lineage>
        <taxon>Bacteria</taxon>
        <taxon>Pseudomonadati</taxon>
        <taxon>Pseudomonadota</taxon>
        <taxon>Alphaproteobacteria</taxon>
        <taxon>Hyphomicrobiales</taxon>
        <taxon>Rhizobiaceae</taxon>
        <taxon>Hoeflea</taxon>
    </lineage>
</organism>
<gene>
    <name evidence="9" type="primary">lnt</name>
    <name evidence="11" type="ORF">DFR52_103370</name>
</gene>
<feature type="domain" description="CN hydrolase" evidence="10">
    <location>
        <begin position="250"/>
        <end position="499"/>
    </location>
</feature>
<dbReference type="EC" id="2.3.1.269" evidence="9"/>
<dbReference type="Proteomes" id="UP000246352">
    <property type="component" value="Unassembled WGS sequence"/>
</dbReference>
<dbReference type="UniPathway" id="UPA00666"/>
<feature type="transmembrane region" description="Helical" evidence="9">
    <location>
        <begin position="143"/>
        <end position="165"/>
    </location>
</feature>
<evidence type="ECO:0000256" key="9">
    <source>
        <dbReference type="HAMAP-Rule" id="MF_01148"/>
    </source>
</evidence>
<keyword evidence="6 9" id="KW-1133">Transmembrane helix</keyword>
<keyword evidence="8 9" id="KW-0012">Acyltransferase</keyword>
<evidence type="ECO:0000256" key="7">
    <source>
        <dbReference type="ARBA" id="ARBA00023136"/>
    </source>
</evidence>
<dbReference type="PANTHER" id="PTHR38686:SF1">
    <property type="entry name" value="APOLIPOPROTEIN N-ACYLTRANSFERASE"/>
    <property type="match status" value="1"/>
</dbReference>
<feature type="transmembrane region" description="Helical" evidence="9">
    <location>
        <begin position="107"/>
        <end position="131"/>
    </location>
</feature>
<evidence type="ECO:0000256" key="1">
    <source>
        <dbReference type="ARBA" id="ARBA00004651"/>
    </source>
</evidence>
<reference evidence="11 12" key="1">
    <citation type="submission" date="2018-05" db="EMBL/GenBank/DDBJ databases">
        <title>Genomic Encyclopedia of Type Strains, Phase IV (KMG-IV): sequencing the most valuable type-strain genomes for metagenomic binning, comparative biology and taxonomic classification.</title>
        <authorList>
            <person name="Goeker M."/>
        </authorList>
    </citation>
    <scope>NUCLEOTIDE SEQUENCE [LARGE SCALE GENOMIC DNA]</scope>
    <source>
        <strain evidence="11 12">DSM 16791</strain>
    </source>
</reference>
<dbReference type="InterPro" id="IPR004563">
    <property type="entry name" value="Apolipo_AcylTrfase"/>
</dbReference>
<comment type="pathway">
    <text evidence="9">Protein modification; lipoprotein biosynthesis (N-acyl transfer).</text>
</comment>
<dbReference type="Pfam" id="PF20154">
    <property type="entry name" value="LNT_N"/>
    <property type="match status" value="1"/>
</dbReference>
<comment type="function">
    <text evidence="9">Catalyzes the phospholipid dependent N-acylation of the N-terminal cysteine of apolipoprotein, the last step in lipoprotein maturation.</text>
</comment>
<keyword evidence="5 9" id="KW-0812">Transmembrane</keyword>
<feature type="transmembrane region" description="Helical" evidence="9">
    <location>
        <begin position="15"/>
        <end position="36"/>
    </location>
</feature>
<dbReference type="PROSITE" id="PS50263">
    <property type="entry name" value="CN_HYDROLASE"/>
    <property type="match status" value="1"/>
</dbReference>
<keyword evidence="4 9" id="KW-0808">Transferase</keyword>
<dbReference type="GO" id="GO:0005886">
    <property type="term" value="C:plasma membrane"/>
    <property type="evidence" value="ECO:0007669"/>
    <property type="project" value="UniProtKB-SubCell"/>
</dbReference>
<comment type="catalytic activity">
    <reaction evidence="9">
        <text>N-terminal S-1,2-diacyl-sn-glyceryl-L-cysteinyl-[lipoprotein] + a glycerophospholipid = N-acyl-S-1,2-diacyl-sn-glyceryl-L-cysteinyl-[lipoprotein] + a 2-acyl-sn-glycero-3-phospholipid + H(+)</text>
        <dbReference type="Rhea" id="RHEA:48228"/>
        <dbReference type="Rhea" id="RHEA-COMP:14681"/>
        <dbReference type="Rhea" id="RHEA-COMP:14684"/>
        <dbReference type="ChEBI" id="CHEBI:15378"/>
        <dbReference type="ChEBI" id="CHEBI:136912"/>
        <dbReference type="ChEBI" id="CHEBI:140656"/>
        <dbReference type="ChEBI" id="CHEBI:140657"/>
        <dbReference type="ChEBI" id="CHEBI:140660"/>
        <dbReference type="EC" id="2.3.1.269"/>
    </reaction>
</comment>
<evidence type="ECO:0000256" key="6">
    <source>
        <dbReference type="ARBA" id="ARBA00022989"/>
    </source>
</evidence>
<keyword evidence="3 9" id="KW-1003">Cell membrane</keyword>
<dbReference type="InterPro" id="IPR003010">
    <property type="entry name" value="C-N_Hydrolase"/>
</dbReference>
<accession>A0A317PK44</accession>
<dbReference type="SUPFAM" id="SSF56317">
    <property type="entry name" value="Carbon-nitrogen hydrolase"/>
    <property type="match status" value="1"/>
</dbReference>
<feature type="transmembrane region" description="Helical" evidence="9">
    <location>
        <begin position="72"/>
        <end position="95"/>
    </location>
</feature>
<name>A0A317PK44_9HYPH</name>
<comment type="caution">
    <text evidence="11">The sequence shown here is derived from an EMBL/GenBank/DDBJ whole genome shotgun (WGS) entry which is preliminary data.</text>
</comment>
<dbReference type="EMBL" id="QGTR01000003">
    <property type="protein sequence ID" value="PWW00168.1"/>
    <property type="molecule type" value="Genomic_DNA"/>
</dbReference>
<feature type="transmembrane region" description="Helical" evidence="9">
    <location>
        <begin position="177"/>
        <end position="198"/>
    </location>
</feature>
<proteinExistence type="inferred from homology"/>
<dbReference type="NCBIfam" id="TIGR00546">
    <property type="entry name" value="lnt"/>
    <property type="match status" value="1"/>
</dbReference>
<keyword evidence="7 9" id="KW-0472">Membrane</keyword>
<dbReference type="CDD" id="cd07571">
    <property type="entry name" value="ALP_N-acyl_transferase"/>
    <property type="match status" value="1"/>
</dbReference>
<dbReference type="Pfam" id="PF00795">
    <property type="entry name" value="CN_hydrolase"/>
    <property type="match status" value="1"/>
</dbReference>
<evidence type="ECO:0000313" key="11">
    <source>
        <dbReference type="EMBL" id="PWW00168.1"/>
    </source>
</evidence>
<dbReference type="InterPro" id="IPR045378">
    <property type="entry name" value="LNT_N"/>
</dbReference>
<protein>
    <recommendedName>
        <fullName evidence="9">Apolipoprotein N-acyltransferase</fullName>
        <shortName evidence="9">ALP N-acyltransferase</shortName>
        <ecNumber evidence="9">2.3.1.269</ecNumber>
    </recommendedName>
</protein>
<evidence type="ECO:0000256" key="8">
    <source>
        <dbReference type="ARBA" id="ARBA00023315"/>
    </source>
</evidence>
<feature type="transmembrane region" description="Helical" evidence="9">
    <location>
        <begin position="513"/>
        <end position="531"/>
    </location>
</feature>
<dbReference type="InterPro" id="IPR036526">
    <property type="entry name" value="C-N_Hydrolase_sf"/>
</dbReference>
<feature type="transmembrane region" description="Helical" evidence="9">
    <location>
        <begin position="210"/>
        <end position="229"/>
    </location>
</feature>
<dbReference type="GO" id="GO:0016410">
    <property type="term" value="F:N-acyltransferase activity"/>
    <property type="evidence" value="ECO:0007669"/>
    <property type="project" value="UniProtKB-UniRule"/>
</dbReference>
<dbReference type="GO" id="GO:0042158">
    <property type="term" value="P:lipoprotein biosynthetic process"/>
    <property type="evidence" value="ECO:0007669"/>
    <property type="project" value="UniProtKB-UniRule"/>
</dbReference>
<dbReference type="PANTHER" id="PTHR38686">
    <property type="entry name" value="APOLIPOPROTEIN N-ACYLTRANSFERASE"/>
    <property type="match status" value="1"/>
</dbReference>
<keyword evidence="12" id="KW-1185">Reference proteome</keyword>
<evidence type="ECO:0000259" key="10">
    <source>
        <dbReference type="PROSITE" id="PS50263"/>
    </source>
</evidence>
<comment type="subcellular location">
    <subcellularLocation>
        <location evidence="1 9">Cell membrane</location>
        <topology evidence="1 9">Multi-pass membrane protein</topology>
    </subcellularLocation>
</comment>
<keyword evidence="11" id="KW-0449">Lipoprotein</keyword>
<evidence type="ECO:0000313" key="12">
    <source>
        <dbReference type="Proteomes" id="UP000246352"/>
    </source>
</evidence>
<sequence>MWGPMALERLAEKIMLVWGIKRALLSLLAGGLAVLALPPFNFFAVMFVSMPVLVWLLDGASGNAEAGFIGRLRPAFATGWWFGFGYFTAGLWWLGNALLVDGTGAVWALPLAVFGLPAVLALFYGFAAAFARMIWSDGVGRTAALAAGFGLAEYARGVLFTGFPWNEIGYTAMPVPLMMQSAAVVGLGCMTMLAVFVFSAPALVGTRRGAVPGLLLALALFVSHLGYGWHALDIARPTAAVATDPVIRLVQPAIDQSAKWDSAERERNFARLLELTARPPLTESRRPTYIVWPETALPFLLTDNPGALARIADVLQVGQTLITGAVRVEAGQGGTASRYYNSIYVIDDEGEIIAAADKAHLVPFGEYLPFESWFGRIGLAPLAETFGGFSAAEHRSMLTLPGGITALPLICYEAIFPDMAQIGGSSGDLMLNVTNDAWYGMTPGPYQHLRQAQLRAVERRTPLVRAANNGISAVIDSEGRFVAAMALGEQGILDVDLPRARDKFFVQKNTSHYFWLLFAVLVFFGGGARMGNWRHAD</sequence>
<evidence type="ECO:0000256" key="4">
    <source>
        <dbReference type="ARBA" id="ARBA00022679"/>
    </source>
</evidence>
<evidence type="ECO:0000256" key="2">
    <source>
        <dbReference type="ARBA" id="ARBA00010065"/>
    </source>
</evidence>